<dbReference type="Proteomes" id="UP000326396">
    <property type="component" value="Linkage Group LG2"/>
</dbReference>
<dbReference type="AlphaFoldDB" id="A0A5N6NA65"/>
<sequence length="199" mass="22649">MTRNKTNSQFEPTQHGFEQGARVFIDPTNLETGIHYQVFTASTFSKSGIDFLETHEEEATDILIHGINDSFGTWVQSKPDTASRGELFTVLDMAPKPSSMGSPVARSGLYRPIIQRRNTHHQIRAVLGHGYKRCICHMLTKVRMDCSFLHNLKKSQEDPIRNWPLDIFMGIYGKYTKLTKIFACICYCLKPFITIESSA</sequence>
<accession>A0A5N6NA65</accession>
<dbReference type="EMBL" id="SZYD01000012">
    <property type="protein sequence ID" value="KAD4584731.1"/>
    <property type="molecule type" value="Genomic_DNA"/>
</dbReference>
<evidence type="ECO:0000313" key="1">
    <source>
        <dbReference type="EMBL" id="KAD4584731.1"/>
    </source>
</evidence>
<comment type="caution">
    <text evidence="1">The sequence shown here is derived from an EMBL/GenBank/DDBJ whole genome shotgun (WGS) entry which is preliminary data.</text>
</comment>
<keyword evidence="2" id="KW-1185">Reference proteome</keyword>
<proteinExistence type="predicted"/>
<protein>
    <submittedName>
        <fullName evidence="1">Uncharacterized protein</fullName>
    </submittedName>
</protein>
<name>A0A5N6NA65_9ASTR</name>
<gene>
    <name evidence="1" type="ORF">E3N88_22332</name>
</gene>
<organism evidence="1 2">
    <name type="scientific">Mikania micrantha</name>
    <name type="common">bitter vine</name>
    <dbReference type="NCBI Taxonomy" id="192012"/>
    <lineage>
        <taxon>Eukaryota</taxon>
        <taxon>Viridiplantae</taxon>
        <taxon>Streptophyta</taxon>
        <taxon>Embryophyta</taxon>
        <taxon>Tracheophyta</taxon>
        <taxon>Spermatophyta</taxon>
        <taxon>Magnoliopsida</taxon>
        <taxon>eudicotyledons</taxon>
        <taxon>Gunneridae</taxon>
        <taxon>Pentapetalae</taxon>
        <taxon>asterids</taxon>
        <taxon>campanulids</taxon>
        <taxon>Asterales</taxon>
        <taxon>Asteraceae</taxon>
        <taxon>Asteroideae</taxon>
        <taxon>Heliantheae alliance</taxon>
        <taxon>Eupatorieae</taxon>
        <taxon>Mikania</taxon>
    </lineage>
</organism>
<reference evidence="1 2" key="1">
    <citation type="submission" date="2019-05" db="EMBL/GenBank/DDBJ databases">
        <title>Mikania micrantha, genome provides insights into the molecular mechanism of rapid growth.</title>
        <authorList>
            <person name="Liu B."/>
        </authorList>
    </citation>
    <scope>NUCLEOTIDE SEQUENCE [LARGE SCALE GENOMIC DNA]</scope>
    <source>
        <strain evidence="1">NLD-2019</strain>
        <tissue evidence="1">Leaf</tissue>
    </source>
</reference>
<evidence type="ECO:0000313" key="2">
    <source>
        <dbReference type="Proteomes" id="UP000326396"/>
    </source>
</evidence>